<dbReference type="PANTHER" id="PTHR48051:SF1">
    <property type="entry name" value="RAS SUPPRESSOR PROTEIN 1"/>
    <property type="match status" value="1"/>
</dbReference>
<keyword evidence="6" id="KW-1185">Reference proteome</keyword>
<gene>
    <name evidence="5" type="ORF">Vafri_20209</name>
</gene>
<proteinExistence type="predicted"/>
<accession>A0A8J4BRY4</accession>
<evidence type="ECO:0000256" key="2">
    <source>
        <dbReference type="ARBA" id="ARBA00022614"/>
    </source>
</evidence>
<organism evidence="5 6">
    <name type="scientific">Volvox africanus</name>
    <dbReference type="NCBI Taxonomy" id="51714"/>
    <lineage>
        <taxon>Eukaryota</taxon>
        <taxon>Viridiplantae</taxon>
        <taxon>Chlorophyta</taxon>
        <taxon>core chlorophytes</taxon>
        <taxon>Chlorophyceae</taxon>
        <taxon>CS clade</taxon>
        <taxon>Chlamydomonadales</taxon>
        <taxon>Volvocaceae</taxon>
        <taxon>Volvox</taxon>
    </lineage>
</organism>
<comment type="subcellular location">
    <subcellularLocation>
        <location evidence="1">Cytoplasm</location>
        <location evidence="1">Cytoskeleton</location>
        <location evidence="1">Cilium axoneme</location>
    </subcellularLocation>
</comment>
<sequence length="531" mass="55993">MKVNDFNVVPLACFPDEGMCSCNPATPPPVRNDDLTDDALLQIFNIIAMDFGPAAHSSWPKAAGRLFTWFRRTIPLVCKRWNTLLGSKFIWSSVLISMEAEMPRRRKADVGGFATGSHGVAGQQHCFGGSPVAAVPGSSPPTSCSFMLLARSSLTALPKLRSKAVMQWTEVRGHYIQHLVLDLGGSGSHDFDGSRALDTLLRAANRGPRGLRTLRLIWPEGAGGQDSYEVLGRLRGLAELDVNGLQQGFIGGTLPYLSGLTGLTRLSFTPKSFQFPVSVPALPTNLMVLHMSNIWVRRLPPIPSSAPRLSELRLVCCHLVEGLLGALEDAAALEELRLDGSRLTDAREEAKAWENADASSWPSCPGLRRLGLADCGLRALPAPLIRAFPNIALLDLSNNPSLGGAVGAPDVAALAAAAACLPPELSQLTGLRDVRLAKCGLTVVPAALLTITSLTSLDLHQNSLSALPLAPGSPRPSPSGPSSCSTGPYAQQTSPSRRLSSSSAPLCGAPGTSGSGTPGVARSPPSPAARW</sequence>
<evidence type="ECO:0000313" key="6">
    <source>
        <dbReference type="Proteomes" id="UP000747399"/>
    </source>
</evidence>
<evidence type="ECO:0000256" key="1">
    <source>
        <dbReference type="ARBA" id="ARBA00004430"/>
    </source>
</evidence>
<feature type="compositionally biased region" description="Low complexity" evidence="4">
    <location>
        <begin position="480"/>
        <end position="510"/>
    </location>
</feature>
<dbReference type="InterPro" id="IPR032675">
    <property type="entry name" value="LRR_dom_sf"/>
</dbReference>
<reference evidence="5" key="1">
    <citation type="journal article" date="2021" name="Proc. Natl. Acad. Sci. U.S.A.">
        <title>Three genomes in the algal genus Volvox reveal the fate of a haploid sex-determining region after a transition to homothallism.</title>
        <authorList>
            <person name="Yamamoto K."/>
            <person name="Hamaji T."/>
            <person name="Kawai-Toyooka H."/>
            <person name="Matsuzaki R."/>
            <person name="Takahashi F."/>
            <person name="Nishimura Y."/>
            <person name="Kawachi M."/>
            <person name="Noguchi H."/>
            <person name="Minakuchi Y."/>
            <person name="Umen J.G."/>
            <person name="Toyoda A."/>
            <person name="Nozaki H."/>
        </authorList>
    </citation>
    <scope>NUCLEOTIDE SEQUENCE</scope>
    <source>
        <strain evidence="5">NIES-3780</strain>
    </source>
</reference>
<dbReference type="Gene3D" id="3.80.10.10">
    <property type="entry name" value="Ribonuclease Inhibitor"/>
    <property type="match status" value="1"/>
</dbReference>
<evidence type="ECO:0000313" key="5">
    <source>
        <dbReference type="EMBL" id="GIL66726.1"/>
    </source>
</evidence>
<keyword evidence="2" id="KW-0433">Leucine-rich repeat</keyword>
<dbReference type="SUPFAM" id="SSF52058">
    <property type="entry name" value="L domain-like"/>
    <property type="match status" value="1"/>
</dbReference>
<feature type="region of interest" description="Disordered" evidence="4">
    <location>
        <begin position="468"/>
        <end position="531"/>
    </location>
</feature>
<dbReference type="PANTHER" id="PTHR48051">
    <property type="match status" value="1"/>
</dbReference>
<dbReference type="AlphaFoldDB" id="A0A8J4BRY4"/>
<evidence type="ECO:0000256" key="4">
    <source>
        <dbReference type="SAM" id="MobiDB-lite"/>
    </source>
</evidence>
<comment type="caution">
    <text evidence="5">The sequence shown here is derived from an EMBL/GenBank/DDBJ whole genome shotgun (WGS) entry which is preliminary data.</text>
</comment>
<evidence type="ECO:0000256" key="3">
    <source>
        <dbReference type="ARBA" id="ARBA00022737"/>
    </source>
</evidence>
<dbReference type="Proteomes" id="UP000747399">
    <property type="component" value="Unassembled WGS sequence"/>
</dbReference>
<keyword evidence="3" id="KW-0677">Repeat</keyword>
<feature type="non-terminal residue" evidence="5">
    <location>
        <position position="531"/>
    </location>
</feature>
<dbReference type="InterPro" id="IPR050216">
    <property type="entry name" value="LRR_domain-containing"/>
</dbReference>
<dbReference type="GO" id="GO:0005930">
    <property type="term" value="C:axoneme"/>
    <property type="evidence" value="ECO:0007669"/>
    <property type="project" value="UniProtKB-SubCell"/>
</dbReference>
<name>A0A8J4BRY4_9CHLO</name>
<dbReference type="EMBL" id="BNCO01000089">
    <property type="protein sequence ID" value="GIL66726.1"/>
    <property type="molecule type" value="Genomic_DNA"/>
</dbReference>
<protein>
    <submittedName>
        <fullName evidence="5">Uncharacterized protein</fullName>
    </submittedName>
</protein>